<dbReference type="InterPro" id="IPR011990">
    <property type="entry name" value="TPR-like_helical_dom_sf"/>
</dbReference>
<comment type="caution">
    <text evidence="2">The sequence shown here is derived from an EMBL/GenBank/DDBJ whole genome shotgun (WGS) entry which is preliminary data.</text>
</comment>
<dbReference type="Proteomes" id="UP000430985">
    <property type="component" value="Unassembled WGS sequence"/>
</dbReference>
<dbReference type="InterPro" id="IPR053163">
    <property type="entry name" value="HTH-type_regulator_Rgg"/>
</dbReference>
<evidence type="ECO:0000259" key="1">
    <source>
        <dbReference type="Pfam" id="PF21259"/>
    </source>
</evidence>
<feature type="domain" description="HTH-type transcriptional regulator Rgg C-terminal" evidence="1">
    <location>
        <begin position="104"/>
        <end position="271"/>
    </location>
</feature>
<dbReference type="RefSeq" id="WP_113897075.1">
    <property type="nucleotide sequence ID" value="NZ_CP029613.1"/>
</dbReference>
<organism evidence="2 3">
    <name type="scientific">Limosilactobacillus reuteri</name>
    <name type="common">Lactobacillus reuteri</name>
    <dbReference type="NCBI Taxonomy" id="1598"/>
    <lineage>
        <taxon>Bacteria</taxon>
        <taxon>Bacillati</taxon>
        <taxon>Bacillota</taxon>
        <taxon>Bacilli</taxon>
        <taxon>Lactobacillales</taxon>
        <taxon>Lactobacillaceae</taxon>
        <taxon>Limosilactobacillus</taxon>
    </lineage>
</organism>
<sequence length="291" mass="34920">MDTKDWGKTISYIRKNKNIPIKQVIGEKITRSAYSRFASGQTNTSIDNFFFFMNNLHINFEEFIYIQNKYEIDKYQKLLKKAQVATHQKNIKELEKIKKRFDNYAKATEYTEPLHLKCIITLTINQLKREPYDENAKQIITDYLEQCETWMHYELVLFNNAMFIFDLRLIKVMKRKVIHNLEKYQNLRSYGSESFRVLINILMLFLEHSDFNEARLLVDEIDEFQLHGDMFFEKVLRMYFTGLVDFISSKGQEQTLLNESLDILKSISRNEYYAVLSTYLTKMKQQYKLLD</sequence>
<reference evidence="2 3" key="1">
    <citation type="submission" date="2019-11" db="EMBL/GenBank/DDBJ databases">
        <title>Draft genome sequence of 12 host-associated Lactobacillus reuteri rodent strains.</title>
        <authorList>
            <person name="Zhang S."/>
            <person name="Ozcam M."/>
            <person name="Van Pijkeren J.P."/>
        </authorList>
    </citation>
    <scope>NUCLEOTIDE SEQUENCE [LARGE SCALE GENOMIC DNA]</scope>
    <source>
        <strain evidence="2 3">Rat19</strain>
    </source>
</reference>
<dbReference type="InterPro" id="IPR010982">
    <property type="entry name" value="Lambda_DNA-bd_dom_sf"/>
</dbReference>
<dbReference type="PANTHER" id="PTHR37038">
    <property type="entry name" value="TRANSCRIPTIONAL REGULATOR-RELATED"/>
    <property type="match status" value="1"/>
</dbReference>
<dbReference type="EMBL" id="WJNE01000003">
    <property type="protein sequence ID" value="MRG68571.1"/>
    <property type="molecule type" value="Genomic_DNA"/>
</dbReference>
<dbReference type="InterPro" id="IPR010057">
    <property type="entry name" value="Transcription_activator_Rgg_C"/>
</dbReference>
<dbReference type="Gene3D" id="1.25.40.10">
    <property type="entry name" value="Tetratricopeptide repeat domain"/>
    <property type="match status" value="1"/>
</dbReference>
<evidence type="ECO:0000313" key="2">
    <source>
        <dbReference type="EMBL" id="MRG68571.1"/>
    </source>
</evidence>
<accession>A0A347T8V5</accession>
<dbReference type="Pfam" id="PF21259">
    <property type="entry name" value="Rgg_C"/>
    <property type="match status" value="1"/>
</dbReference>
<name>A0A347T8V5_LIMRT</name>
<evidence type="ECO:0000313" key="3">
    <source>
        <dbReference type="Proteomes" id="UP000430985"/>
    </source>
</evidence>
<dbReference type="SUPFAM" id="SSF47413">
    <property type="entry name" value="lambda repressor-like DNA-binding domains"/>
    <property type="match status" value="1"/>
</dbReference>
<protein>
    <recommendedName>
        <fullName evidence="1">HTH-type transcriptional regulator Rgg C-terminal domain-containing protein</fullName>
    </recommendedName>
</protein>
<dbReference type="NCBIfam" id="TIGR01716">
    <property type="entry name" value="RGG_Cterm"/>
    <property type="match status" value="1"/>
</dbReference>
<gene>
    <name evidence="2" type="ORF">GIX83_01610</name>
</gene>
<proteinExistence type="predicted"/>
<dbReference type="AlphaFoldDB" id="A0A347T8V5"/>
<dbReference type="GO" id="GO:0003677">
    <property type="term" value="F:DNA binding"/>
    <property type="evidence" value="ECO:0007669"/>
    <property type="project" value="InterPro"/>
</dbReference>